<dbReference type="Proteomes" id="UP000004080">
    <property type="component" value="Unassembled WGS sequence"/>
</dbReference>
<name>I8ALY2_9BACL</name>
<dbReference type="PATRIC" id="fig|1196324.3.peg.765"/>
<organism evidence="1 2">
    <name type="scientific">Fictibacillus macauensis ZFHKF-1</name>
    <dbReference type="NCBI Taxonomy" id="1196324"/>
    <lineage>
        <taxon>Bacteria</taxon>
        <taxon>Bacillati</taxon>
        <taxon>Bacillota</taxon>
        <taxon>Bacilli</taxon>
        <taxon>Bacillales</taxon>
        <taxon>Fictibacillaceae</taxon>
        <taxon>Fictibacillus</taxon>
    </lineage>
</organism>
<reference evidence="1 2" key="1">
    <citation type="journal article" date="2012" name="J. Bacteriol.">
        <title>Genome of Bacillus macauensis ZFHKF-1, a Long-Chain-Forming Bacterium.</title>
        <authorList>
            <person name="Cai L."/>
            <person name="Zhang T."/>
        </authorList>
    </citation>
    <scope>NUCLEOTIDE SEQUENCE [LARGE SCALE GENOMIC DNA]</scope>
    <source>
        <strain evidence="1 2">ZFHKF-1</strain>
    </source>
</reference>
<comment type="caution">
    <text evidence="1">The sequence shown here is derived from an EMBL/GenBank/DDBJ whole genome shotgun (WGS) entry which is preliminary data.</text>
</comment>
<dbReference type="EMBL" id="AKKV01000020">
    <property type="protein sequence ID" value="EIT86659.1"/>
    <property type="molecule type" value="Genomic_DNA"/>
</dbReference>
<proteinExistence type="predicted"/>
<evidence type="ECO:0000313" key="1">
    <source>
        <dbReference type="EMBL" id="EIT86659.1"/>
    </source>
</evidence>
<dbReference type="STRING" id="1196324.A374_03774"/>
<accession>I8ALY2</accession>
<keyword evidence="2" id="KW-1185">Reference proteome</keyword>
<gene>
    <name evidence="1" type="ORF">A374_03774</name>
</gene>
<protein>
    <submittedName>
        <fullName evidence="1">Uncharacterized protein</fullName>
    </submittedName>
</protein>
<dbReference type="AlphaFoldDB" id="I8ALY2"/>
<sequence>MRWLSILSTFRRFFVRCPYCGSKLRKNLYPTAFYLGTVNMCPNKEYAEKLYGNGQVITFENDGQALAFFETSASHSNRLERKCS</sequence>
<evidence type="ECO:0000313" key="2">
    <source>
        <dbReference type="Proteomes" id="UP000004080"/>
    </source>
</evidence>